<keyword evidence="1" id="KW-1133">Transmembrane helix</keyword>
<feature type="transmembrane region" description="Helical" evidence="1">
    <location>
        <begin position="6"/>
        <end position="28"/>
    </location>
</feature>
<name>A0A2N9Y2V0_9NEIS</name>
<dbReference type="Proteomes" id="UP000231094">
    <property type="component" value="Unassembled WGS sequence"/>
</dbReference>
<proteinExistence type="predicted"/>
<evidence type="ECO:0000256" key="1">
    <source>
        <dbReference type="SAM" id="Phobius"/>
    </source>
</evidence>
<keyword evidence="1" id="KW-0472">Membrane</keyword>
<evidence type="ECO:0000313" key="3">
    <source>
        <dbReference type="Proteomes" id="UP000231094"/>
    </source>
</evidence>
<keyword evidence="1" id="KW-0812">Transmembrane</keyword>
<organism evidence="2 3">
    <name type="scientific">Snodgrassella alvi</name>
    <dbReference type="NCBI Taxonomy" id="1196083"/>
    <lineage>
        <taxon>Bacteria</taxon>
        <taxon>Pseudomonadati</taxon>
        <taxon>Pseudomonadota</taxon>
        <taxon>Betaproteobacteria</taxon>
        <taxon>Neisseriales</taxon>
        <taxon>Neisseriaceae</taxon>
        <taxon>Snodgrassella</taxon>
    </lineage>
</organism>
<dbReference type="EMBL" id="MEIV01000060">
    <property type="protein sequence ID" value="PIT61542.1"/>
    <property type="molecule type" value="Genomic_DNA"/>
</dbReference>
<dbReference type="AlphaFoldDB" id="A0A2N9Y2V0"/>
<feature type="transmembrane region" description="Helical" evidence="1">
    <location>
        <begin position="66"/>
        <end position="90"/>
    </location>
</feature>
<reference evidence="2 3" key="1">
    <citation type="journal article" date="2017" name="MBio">
        <title>Type VI secretion-mediated competition in the bee gut microbiome.</title>
        <authorList>
            <person name="Steele M.I."/>
            <person name="Kwong W.K."/>
            <person name="Powell J.E."/>
            <person name="Whiteley M."/>
            <person name="Moran N.A."/>
        </authorList>
    </citation>
    <scope>NUCLEOTIDE SEQUENCE [LARGE SCALE GENOMIC DNA]</scope>
    <source>
        <strain evidence="2 3">PEB0171</strain>
    </source>
</reference>
<evidence type="ECO:0000313" key="2">
    <source>
        <dbReference type="EMBL" id="PIT61542.1"/>
    </source>
</evidence>
<sequence length="113" mass="13393">MSDAQQIFMAIGILTSIIFIFCLFIYLFMKLSIFLLKFAINKRIITDKNLTFRYNDMKIYKDNKKYLIIVSIITGIFCGGLFGGIFYYFFLKKLFANIYEVYKEAMIERNLPL</sequence>
<comment type="caution">
    <text evidence="2">The sequence shown here is derived from an EMBL/GenBank/DDBJ whole genome shotgun (WGS) entry which is preliminary data.</text>
</comment>
<dbReference type="RefSeq" id="WP_100115581.1">
    <property type="nucleotide sequence ID" value="NZ_JBNPAZ010000005.1"/>
</dbReference>
<protein>
    <submittedName>
        <fullName evidence="2">Uncharacterized protein</fullName>
    </submittedName>
</protein>
<gene>
    <name evidence="2" type="ORF">BHC47_06770</name>
</gene>
<accession>A0A2N9Y2V0</accession>